<dbReference type="PANTHER" id="PTHR11851">
    <property type="entry name" value="METALLOPROTEASE"/>
    <property type="match status" value="1"/>
</dbReference>
<dbReference type="RefSeq" id="WP_017261204.1">
    <property type="nucleotide sequence ID" value="NZ_AUAW01000011.1"/>
</dbReference>
<dbReference type="PANTHER" id="PTHR11851:SF134">
    <property type="entry name" value="ZINC-DEPENDENT PROTEASE"/>
    <property type="match status" value="1"/>
</dbReference>
<proteinExistence type="predicted"/>
<dbReference type="InterPro" id="IPR050361">
    <property type="entry name" value="MPP/UQCRC_Complex"/>
</dbReference>
<reference evidence="3 4" key="1">
    <citation type="journal article" date="2015" name="Genome Announc.">
        <title>Expanding the biotechnology potential of lactobacilli through comparative genomics of 213 strains and associated genera.</title>
        <authorList>
            <person name="Sun Z."/>
            <person name="Harris H.M."/>
            <person name="McCann A."/>
            <person name="Guo C."/>
            <person name="Argimon S."/>
            <person name="Zhang W."/>
            <person name="Yang X."/>
            <person name="Jeffery I.B."/>
            <person name="Cooney J.C."/>
            <person name="Kagawa T.F."/>
            <person name="Liu W."/>
            <person name="Song Y."/>
            <person name="Salvetti E."/>
            <person name="Wrobel A."/>
            <person name="Rasinkangas P."/>
            <person name="Parkhill J."/>
            <person name="Rea M.C."/>
            <person name="O'Sullivan O."/>
            <person name="Ritari J."/>
            <person name="Douillard F.P."/>
            <person name="Paul Ross R."/>
            <person name="Yang R."/>
            <person name="Briner A.E."/>
            <person name="Felis G.E."/>
            <person name="de Vos W.M."/>
            <person name="Barrangou R."/>
            <person name="Klaenhammer T.R."/>
            <person name="Caufield P.W."/>
            <person name="Cui Y."/>
            <person name="Zhang H."/>
            <person name="O'Toole P.W."/>
        </authorList>
    </citation>
    <scope>NUCLEOTIDE SEQUENCE [LARGE SCALE GENOMIC DNA]</scope>
    <source>
        <strain evidence="3 4">DSM 15814</strain>
    </source>
</reference>
<organism evidence="3 4">
    <name type="scientific">Furfurilactobacillus rossiae DSM 15814</name>
    <dbReference type="NCBI Taxonomy" id="1114972"/>
    <lineage>
        <taxon>Bacteria</taxon>
        <taxon>Bacillati</taxon>
        <taxon>Bacillota</taxon>
        <taxon>Bacilli</taxon>
        <taxon>Lactobacillales</taxon>
        <taxon>Lactobacillaceae</taxon>
        <taxon>Furfurilactobacillus</taxon>
    </lineage>
</organism>
<accession>A0A0R1RG46</accession>
<evidence type="ECO:0000313" key="3">
    <source>
        <dbReference type="EMBL" id="KRL54180.1"/>
    </source>
</evidence>
<comment type="caution">
    <text evidence="3">The sequence shown here is derived from an EMBL/GenBank/DDBJ whole genome shotgun (WGS) entry which is preliminary data.</text>
</comment>
<protein>
    <submittedName>
        <fullName evidence="3">M16 family peptidase</fullName>
    </submittedName>
</protein>
<dbReference type="eggNOG" id="COG0612">
    <property type="taxonomic scope" value="Bacteria"/>
</dbReference>
<dbReference type="Pfam" id="PF05193">
    <property type="entry name" value="Peptidase_M16_C"/>
    <property type="match status" value="1"/>
</dbReference>
<dbReference type="NCBIfam" id="NF047421">
    <property type="entry name" value="YfmH_fam"/>
    <property type="match status" value="1"/>
</dbReference>
<dbReference type="InterPro" id="IPR011765">
    <property type="entry name" value="Pept_M16_N"/>
</dbReference>
<name>A0A0R1RG46_9LACO</name>
<dbReference type="EMBL" id="AZFF01000010">
    <property type="protein sequence ID" value="KRL54180.1"/>
    <property type="molecule type" value="Genomic_DNA"/>
</dbReference>
<dbReference type="Proteomes" id="UP000051999">
    <property type="component" value="Unassembled WGS sequence"/>
</dbReference>
<keyword evidence="4" id="KW-1185">Reference proteome</keyword>
<dbReference type="SUPFAM" id="SSF63411">
    <property type="entry name" value="LuxS/MPP-like metallohydrolase"/>
    <property type="match status" value="2"/>
</dbReference>
<dbReference type="AlphaFoldDB" id="A0A0R1RG46"/>
<dbReference type="InterPro" id="IPR011249">
    <property type="entry name" value="Metalloenz_LuxS/M16"/>
</dbReference>
<dbReference type="Pfam" id="PF00675">
    <property type="entry name" value="Peptidase_M16"/>
    <property type="match status" value="1"/>
</dbReference>
<sequence length="440" mass="49284">MEKHDYQQLGETIYEETLPNGLLVQLLPKAGFHKTYALMTTDFGSTDRTFTPRGADEAVTIPDGVAHFLEHKMFEKADHDAFDLFGQYGADANAYTSFTRTSYLFAASRHLKENLNILLDFVQDPYFTEATVAKEKGIIGQEIQMYDDDPSWQLFMGIVGNLYPTEPVHIDIAGTVDSIGQITAEQLMSTYQTFYHPSNMNLFIVGAFEPDSVMTWIKENQTSKTFEQPAAIDRTIIENHDQTEILPYRSRHLNVTMPKSIVGLRGLDDVPSGRNGLKYSLAASLLLDMLFADTSETYLKLYDAGIIDDSFDYDLSLERGFHFLTVSSDTDDPNGFSEAIINVLEHVSDYLSGQPAIENFELVKREAIGHHIMMLNSVEAIANAYEGKLFDNANLLDETQLLESLTLADVQSLAEALIRSEGISVFDVLPTEDTEDLENS</sequence>
<feature type="domain" description="Peptidase M16 C-terminal" evidence="2">
    <location>
        <begin position="182"/>
        <end position="348"/>
    </location>
</feature>
<dbReference type="STRING" id="1114972.FD35_GL000583"/>
<gene>
    <name evidence="3" type="ORF">FD35_GL000583</name>
</gene>
<dbReference type="Gene3D" id="3.30.830.10">
    <property type="entry name" value="Metalloenzyme, LuxS/M16 peptidase-like"/>
    <property type="match status" value="2"/>
</dbReference>
<evidence type="ECO:0000259" key="1">
    <source>
        <dbReference type="Pfam" id="PF00675"/>
    </source>
</evidence>
<dbReference type="PATRIC" id="fig|1114972.6.peg.583"/>
<evidence type="ECO:0000259" key="2">
    <source>
        <dbReference type="Pfam" id="PF05193"/>
    </source>
</evidence>
<evidence type="ECO:0000313" key="4">
    <source>
        <dbReference type="Proteomes" id="UP000051999"/>
    </source>
</evidence>
<dbReference type="InterPro" id="IPR007863">
    <property type="entry name" value="Peptidase_M16_C"/>
</dbReference>
<dbReference type="OrthoDB" id="9811314at2"/>
<feature type="domain" description="Peptidase M16 N-terminal" evidence="1">
    <location>
        <begin position="63"/>
        <end position="174"/>
    </location>
</feature>
<dbReference type="GO" id="GO:0046872">
    <property type="term" value="F:metal ion binding"/>
    <property type="evidence" value="ECO:0007669"/>
    <property type="project" value="InterPro"/>
</dbReference>